<feature type="region of interest" description="Disordered" evidence="5">
    <location>
        <begin position="299"/>
        <end position="353"/>
    </location>
</feature>
<dbReference type="OrthoDB" id="3692311at2759"/>
<evidence type="ECO:0000256" key="4">
    <source>
        <dbReference type="ARBA" id="ARBA00023136"/>
    </source>
</evidence>
<keyword evidence="3 6" id="KW-1133">Transmembrane helix</keyword>
<reference evidence="7" key="1">
    <citation type="submission" date="2020-03" db="EMBL/GenBank/DDBJ databases">
        <title>Draft Genome Sequence of Cylindrodendrum hubeiense.</title>
        <authorList>
            <person name="Buettner E."/>
            <person name="Kellner H."/>
        </authorList>
    </citation>
    <scope>NUCLEOTIDE SEQUENCE</scope>
    <source>
        <strain evidence="7">IHI 201604</strain>
    </source>
</reference>
<comment type="caution">
    <text evidence="7">The sequence shown here is derived from an EMBL/GenBank/DDBJ whole genome shotgun (WGS) entry which is preliminary data.</text>
</comment>
<name>A0A9P5HAQ1_9HYPO</name>
<feature type="compositionally biased region" description="Polar residues" evidence="5">
    <location>
        <begin position="300"/>
        <end position="337"/>
    </location>
</feature>
<keyword evidence="4 6" id="KW-0472">Membrane</keyword>
<evidence type="ECO:0000256" key="2">
    <source>
        <dbReference type="ARBA" id="ARBA00022692"/>
    </source>
</evidence>
<dbReference type="AlphaFoldDB" id="A0A9P5HAQ1"/>
<dbReference type="InterPro" id="IPR051694">
    <property type="entry name" value="Immunoregulatory_rcpt-like"/>
</dbReference>
<evidence type="ECO:0000313" key="8">
    <source>
        <dbReference type="Proteomes" id="UP000722485"/>
    </source>
</evidence>
<gene>
    <name evidence="7" type="ORF">G7Z17_g4450</name>
</gene>
<organism evidence="7 8">
    <name type="scientific">Cylindrodendrum hubeiense</name>
    <dbReference type="NCBI Taxonomy" id="595255"/>
    <lineage>
        <taxon>Eukaryota</taxon>
        <taxon>Fungi</taxon>
        <taxon>Dikarya</taxon>
        <taxon>Ascomycota</taxon>
        <taxon>Pezizomycotina</taxon>
        <taxon>Sordariomycetes</taxon>
        <taxon>Hypocreomycetidae</taxon>
        <taxon>Hypocreales</taxon>
        <taxon>Nectriaceae</taxon>
        <taxon>Cylindrodendrum</taxon>
    </lineage>
</organism>
<evidence type="ECO:0000313" key="7">
    <source>
        <dbReference type="EMBL" id="KAF7552236.1"/>
    </source>
</evidence>
<keyword evidence="8" id="KW-1185">Reference proteome</keyword>
<dbReference type="GO" id="GO:0071944">
    <property type="term" value="C:cell periphery"/>
    <property type="evidence" value="ECO:0007669"/>
    <property type="project" value="UniProtKB-ARBA"/>
</dbReference>
<evidence type="ECO:0000256" key="3">
    <source>
        <dbReference type="ARBA" id="ARBA00022989"/>
    </source>
</evidence>
<comment type="subcellular location">
    <subcellularLocation>
        <location evidence="1">Membrane</location>
        <topology evidence="1">Single-pass membrane protein</topology>
    </subcellularLocation>
</comment>
<dbReference type="GO" id="GO:0016020">
    <property type="term" value="C:membrane"/>
    <property type="evidence" value="ECO:0007669"/>
    <property type="project" value="UniProtKB-SubCell"/>
</dbReference>
<feature type="transmembrane region" description="Helical" evidence="6">
    <location>
        <begin position="162"/>
        <end position="186"/>
    </location>
</feature>
<sequence>MADSDSLAIQYFGLDCPDGGDFYICEKMDNEFIGCCTSNPCADNSGLCPKGHLRSASFDVDKFDDLQNQSCDDSRQSSVWYICENNRPPFMGCCDISPCADGCPRSSLLPAILSPLKANRQSFLNPEAYASSKATSSAASSATSTASATSSPGDSGGLSTGAVAGIAAGSAAFGAFLLGLLIWKCWCIPRQRRRAREQFQPVAPNMQQSRSPGAFYPDQSSGGYYQHEAFSSVPNIVPQYPSGYSVDHDGKLIPHYTASDQPVAMNTPPNVGSVHGQGYGQSYTPVPMVPVQEVAYNPPQELSTGQEPGGYQSPTQTPIMNQVTPQNQEVISPQPSEGSDPRYARQYSTNSAI</sequence>
<dbReference type="PANTHER" id="PTHR15549:SF33">
    <property type="entry name" value="MEMBRANE PROTEIN WSC4, PUTATIVE (AFU_ORTHOLOGUE AFUA_5G09020)-RELATED"/>
    <property type="match status" value="1"/>
</dbReference>
<evidence type="ECO:0000256" key="6">
    <source>
        <dbReference type="SAM" id="Phobius"/>
    </source>
</evidence>
<dbReference type="PANTHER" id="PTHR15549">
    <property type="entry name" value="PAIRED IMMUNOGLOBULIN-LIKE TYPE 2 RECEPTOR"/>
    <property type="match status" value="1"/>
</dbReference>
<proteinExistence type="predicted"/>
<dbReference type="EMBL" id="JAANBB010000064">
    <property type="protein sequence ID" value="KAF7552236.1"/>
    <property type="molecule type" value="Genomic_DNA"/>
</dbReference>
<accession>A0A9P5HAQ1</accession>
<keyword evidence="2 6" id="KW-0812">Transmembrane</keyword>
<protein>
    <submittedName>
        <fullName evidence="7">Uncharacterized protein</fullName>
    </submittedName>
</protein>
<evidence type="ECO:0000256" key="1">
    <source>
        <dbReference type="ARBA" id="ARBA00004167"/>
    </source>
</evidence>
<dbReference type="Proteomes" id="UP000722485">
    <property type="component" value="Unassembled WGS sequence"/>
</dbReference>
<evidence type="ECO:0000256" key="5">
    <source>
        <dbReference type="SAM" id="MobiDB-lite"/>
    </source>
</evidence>